<dbReference type="AlphaFoldDB" id="A0A845T020"/>
<feature type="chain" id="PRO_5032922446" description="Bacterial Ig-like domain-containing protein" evidence="2">
    <location>
        <begin position="36"/>
        <end position="240"/>
    </location>
</feature>
<name>A0A845T020_9FIRM</name>
<reference evidence="4 5" key="1">
    <citation type="submission" date="2019-06" db="EMBL/GenBank/DDBJ databases">
        <title>Draft genome sequences of 15 bacterial species constituting the stable defined intestinal microbiota of the GM15 gnotobiotic mouse model.</title>
        <authorList>
            <person name="Elie C."/>
            <person name="Mathieu A."/>
            <person name="Saliou A."/>
            <person name="Darnaud M."/>
            <person name="Leulier F."/>
            <person name="Tamellini A."/>
        </authorList>
    </citation>
    <scope>NUCLEOTIDE SEQUENCE [LARGE SCALE GENOMIC DNA]</scope>
    <source>
        <strain evidence="4 5">JM4-15</strain>
    </source>
</reference>
<proteinExistence type="predicted"/>
<evidence type="ECO:0000313" key="5">
    <source>
        <dbReference type="Proteomes" id="UP000462501"/>
    </source>
</evidence>
<evidence type="ECO:0000256" key="2">
    <source>
        <dbReference type="SAM" id="SignalP"/>
    </source>
</evidence>
<comment type="caution">
    <text evidence="4">The sequence shown here is derived from an EMBL/GenBank/DDBJ whole genome shotgun (WGS) entry which is preliminary data.</text>
</comment>
<dbReference type="PROSITE" id="PS51257">
    <property type="entry name" value="PROKAR_LIPOPROTEIN"/>
    <property type="match status" value="1"/>
</dbReference>
<feature type="region of interest" description="Disordered" evidence="1">
    <location>
        <begin position="42"/>
        <end position="76"/>
    </location>
</feature>
<keyword evidence="2" id="KW-0732">Signal</keyword>
<feature type="region of interest" description="Disordered" evidence="1">
    <location>
        <begin position="92"/>
        <end position="120"/>
    </location>
</feature>
<feature type="signal peptide" evidence="2">
    <location>
        <begin position="1"/>
        <end position="35"/>
    </location>
</feature>
<sequence>MSCRMAMSSCSGSMFKLPRALGALLLCTVLFTGCAAHNGGAGAVSSAPSRSGQSEPPAPGATSSLPSASGPASAGEKELFLPEAANDRFTTVIGLPGANGGGTDIPPPKDGLSLPESASAQGSVDARAANRYPVGTTQIELIVTNNSESGLLYTHAFDIRRLEDGQVIPLTPRTAVSQPDESLILPAGETVTLQVPLDIYEEPLTAGTYMAVQLACFTDTNGQALACTGIEASFELFQPF</sequence>
<feature type="domain" description="Bacterial Ig-like" evidence="3">
    <location>
        <begin position="130"/>
        <end position="209"/>
    </location>
</feature>
<dbReference type="Proteomes" id="UP000462501">
    <property type="component" value="Unassembled WGS sequence"/>
</dbReference>
<accession>A0A845T020</accession>
<organism evidence="4 5">
    <name type="scientific">Anaerotruncus colihominis</name>
    <dbReference type="NCBI Taxonomy" id="169435"/>
    <lineage>
        <taxon>Bacteria</taxon>
        <taxon>Bacillati</taxon>
        <taxon>Bacillota</taxon>
        <taxon>Clostridia</taxon>
        <taxon>Eubacteriales</taxon>
        <taxon>Oscillospiraceae</taxon>
        <taxon>Anaerotruncus</taxon>
    </lineage>
</organism>
<dbReference type="RefSeq" id="WP_162221689.1">
    <property type="nucleotide sequence ID" value="NZ_JAETUF010000011.1"/>
</dbReference>
<evidence type="ECO:0000259" key="3">
    <source>
        <dbReference type="Pfam" id="PF20251"/>
    </source>
</evidence>
<dbReference type="Pfam" id="PF20251">
    <property type="entry name" value="Big_14"/>
    <property type="match status" value="1"/>
</dbReference>
<evidence type="ECO:0000256" key="1">
    <source>
        <dbReference type="SAM" id="MobiDB-lite"/>
    </source>
</evidence>
<feature type="compositionally biased region" description="Low complexity" evidence="1">
    <location>
        <begin position="60"/>
        <end position="74"/>
    </location>
</feature>
<evidence type="ECO:0000313" key="4">
    <source>
        <dbReference type="EMBL" id="NDO40194.1"/>
    </source>
</evidence>
<protein>
    <recommendedName>
        <fullName evidence="3">Bacterial Ig-like domain-containing protein</fullName>
    </recommendedName>
</protein>
<gene>
    <name evidence="4" type="ORF">FMM72_13300</name>
</gene>
<dbReference type="InterPro" id="IPR046878">
    <property type="entry name" value="Big_14"/>
</dbReference>
<dbReference type="EMBL" id="VIQT01000019">
    <property type="protein sequence ID" value="NDO40194.1"/>
    <property type="molecule type" value="Genomic_DNA"/>
</dbReference>